<keyword evidence="6" id="KW-1185">Reference proteome</keyword>
<dbReference type="Proteomes" id="UP000642876">
    <property type="component" value="Unassembled WGS sequence"/>
</dbReference>
<name>A0A7H0JYH3_9CORY</name>
<reference evidence="5 6" key="1">
    <citation type="submission" date="2020-08" db="EMBL/GenBank/DDBJ databases">
        <title>novel species in genus Corynebacterium.</title>
        <authorList>
            <person name="Zhang G."/>
        </authorList>
    </citation>
    <scope>NUCLEOTIDE SEQUENCE [LARGE SCALE GENOMIC DNA]</scope>
    <source>
        <strain evidence="5 6">zg-917</strain>
        <strain evidence="4">Zg-917</strain>
    </source>
</reference>
<dbReference type="EMBL" id="JACMYE010000002">
    <property type="protein sequence ID" value="MBC3178204.1"/>
    <property type="molecule type" value="Genomic_DNA"/>
</dbReference>
<dbReference type="KEGG" id="cluj:IAU68_10635"/>
<evidence type="ECO:0000313" key="6">
    <source>
        <dbReference type="Proteomes" id="UP000642876"/>
    </source>
</evidence>
<dbReference type="RefSeq" id="WP_171193854.1">
    <property type="nucleotide sequence ID" value="NZ_CP061032.1"/>
</dbReference>
<gene>
    <name evidence="3" type="ORF">H7348_02560</name>
    <name evidence="4" type="ORF">IAU68_10635</name>
</gene>
<feature type="chain" id="PRO_5039721058" evidence="2">
    <location>
        <begin position="19"/>
        <end position="156"/>
    </location>
</feature>
<protein>
    <submittedName>
        <fullName evidence="4">Uncharacterized protein</fullName>
    </submittedName>
</protein>
<dbReference type="Proteomes" id="UP000516235">
    <property type="component" value="Chromosome"/>
</dbReference>
<evidence type="ECO:0000313" key="5">
    <source>
        <dbReference type="Proteomes" id="UP000516235"/>
    </source>
</evidence>
<proteinExistence type="predicted"/>
<feature type="compositionally biased region" description="Low complexity" evidence="1">
    <location>
        <begin position="34"/>
        <end position="61"/>
    </location>
</feature>
<keyword evidence="2" id="KW-0732">Signal</keyword>
<accession>A0A7H0JYH3</accession>
<organism evidence="4 5">
    <name type="scientific">Corynebacterium lujinxingii</name>
    <dbReference type="NCBI Taxonomy" id="2763010"/>
    <lineage>
        <taxon>Bacteria</taxon>
        <taxon>Bacillati</taxon>
        <taxon>Actinomycetota</taxon>
        <taxon>Actinomycetes</taxon>
        <taxon>Mycobacteriales</taxon>
        <taxon>Corynebacteriaceae</taxon>
        <taxon>Corynebacterium</taxon>
    </lineage>
</organism>
<evidence type="ECO:0000256" key="1">
    <source>
        <dbReference type="SAM" id="MobiDB-lite"/>
    </source>
</evidence>
<evidence type="ECO:0000313" key="4">
    <source>
        <dbReference type="EMBL" id="QNP90089.1"/>
    </source>
</evidence>
<sequence length="156" mass="15941">MRKLALCLTTITCTALTACGGATVDSDDVEVTETTETATSTTAETSTTASAETAAPASSASNGAGDEPAREVDSVPHQAPAYSPEEQAFLDHLSQNGVNVDGLEDQLTATGFTVCDNDTITRDAVAGQLVEQRRTDMDAAAVATLIGDTARANLCG</sequence>
<dbReference type="PROSITE" id="PS51257">
    <property type="entry name" value="PROKAR_LIPOPROTEIN"/>
    <property type="match status" value="1"/>
</dbReference>
<feature type="region of interest" description="Disordered" evidence="1">
    <location>
        <begin position="29"/>
        <end position="79"/>
    </location>
</feature>
<feature type="signal peptide" evidence="2">
    <location>
        <begin position="1"/>
        <end position="18"/>
    </location>
</feature>
<evidence type="ECO:0000313" key="3">
    <source>
        <dbReference type="EMBL" id="MBC3178204.1"/>
    </source>
</evidence>
<dbReference type="AlphaFoldDB" id="A0A7H0JYH3"/>
<dbReference type="EMBL" id="CP061032">
    <property type="protein sequence ID" value="QNP90089.1"/>
    <property type="molecule type" value="Genomic_DNA"/>
</dbReference>
<evidence type="ECO:0000256" key="2">
    <source>
        <dbReference type="SAM" id="SignalP"/>
    </source>
</evidence>